<comment type="caution">
    <text evidence="5">The sequence shown here is derived from an EMBL/GenBank/DDBJ whole genome shotgun (WGS) entry which is preliminary data.</text>
</comment>
<sequence>MWLVGFLTGQQLLTVPFPVLRKSGGCGSKILELRRSLKANWACNLLKSAEKLTSNSHFPNVDSPIGCSSCHPFVGKVFKNLEVRRATSLFCGEDTYVLEKTSGVSWEPMVMWRDFRETGSKRKLREETQSDKAIDCLDWCEV</sequence>
<dbReference type="GO" id="GO:0000118">
    <property type="term" value="C:histone deacetylase complex"/>
    <property type="evidence" value="ECO:0007669"/>
    <property type="project" value="TreeGrafter"/>
</dbReference>
<evidence type="ECO:0000313" key="6">
    <source>
        <dbReference type="Proteomes" id="UP000631114"/>
    </source>
</evidence>
<accession>A0A835HK45</accession>
<keyword evidence="4" id="KW-0539">Nucleus</keyword>
<dbReference type="Gene3D" id="2.60.120.650">
    <property type="entry name" value="Cupin"/>
    <property type="match status" value="1"/>
</dbReference>
<dbReference type="GO" id="GO:0000785">
    <property type="term" value="C:chromatin"/>
    <property type="evidence" value="ECO:0007669"/>
    <property type="project" value="TreeGrafter"/>
</dbReference>
<dbReference type="GO" id="GO:0003712">
    <property type="term" value="F:transcription coregulator activity"/>
    <property type="evidence" value="ECO:0007669"/>
    <property type="project" value="TreeGrafter"/>
</dbReference>
<name>A0A835HK45_9MAGN</name>
<dbReference type="PANTHER" id="PTHR12549:SF33">
    <property type="entry name" value="LYSINE-SPECIFIC DEMETHYLASE JMJ27"/>
    <property type="match status" value="1"/>
</dbReference>
<keyword evidence="3" id="KW-0479">Metal-binding</keyword>
<evidence type="ECO:0000256" key="2">
    <source>
        <dbReference type="ARBA" id="ARBA00006801"/>
    </source>
</evidence>
<dbReference type="InterPro" id="IPR045109">
    <property type="entry name" value="LSDs-like"/>
</dbReference>
<comment type="subcellular location">
    <subcellularLocation>
        <location evidence="1">Nucleus</location>
    </subcellularLocation>
</comment>
<keyword evidence="6" id="KW-1185">Reference proteome</keyword>
<evidence type="ECO:0000256" key="4">
    <source>
        <dbReference type="ARBA" id="ARBA00023242"/>
    </source>
</evidence>
<dbReference type="AlphaFoldDB" id="A0A835HK45"/>
<dbReference type="GO" id="GO:0046872">
    <property type="term" value="F:metal ion binding"/>
    <property type="evidence" value="ECO:0007669"/>
    <property type="project" value="UniProtKB-KW"/>
</dbReference>
<protein>
    <submittedName>
        <fullName evidence="5">Uncharacterized protein</fullName>
    </submittedName>
</protein>
<evidence type="ECO:0000256" key="1">
    <source>
        <dbReference type="ARBA" id="ARBA00004123"/>
    </source>
</evidence>
<dbReference type="GO" id="GO:0006357">
    <property type="term" value="P:regulation of transcription by RNA polymerase II"/>
    <property type="evidence" value="ECO:0007669"/>
    <property type="project" value="TreeGrafter"/>
</dbReference>
<proteinExistence type="inferred from homology"/>
<reference evidence="5 6" key="1">
    <citation type="submission" date="2020-10" db="EMBL/GenBank/DDBJ databases">
        <title>The Coptis chinensis genome and diversification of protoberbering-type alkaloids.</title>
        <authorList>
            <person name="Wang B."/>
            <person name="Shu S."/>
            <person name="Song C."/>
            <person name="Liu Y."/>
        </authorList>
    </citation>
    <scope>NUCLEOTIDE SEQUENCE [LARGE SCALE GENOMIC DNA]</scope>
    <source>
        <strain evidence="5">HL-2020</strain>
        <tissue evidence="5">Leaf</tissue>
    </source>
</reference>
<dbReference type="EMBL" id="JADFTS010000006">
    <property type="protein sequence ID" value="KAF9601111.1"/>
    <property type="molecule type" value="Genomic_DNA"/>
</dbReference>
<dbReference type="GO" id="GO:0031490">
    <property type="term" value="F:chromatin DNA binding"/>
    <property type="evidence" value="ECO:0007669"/>
    <property type="project" value="TreeGrafter"/>
</dbReference>
<dbReference type="Proteomes" id="UP000631114">
    <property type="component" value="Unassembled WGS sequence"/>
</dbReference>
<dbReference type="GO" id="GO:0032454">
    <property type="term" value="F:histone H3K9 demethylase activity"/>
    <property type="evidence" value="ECO:0007669"/>
    <property type="project" value="InterPro"/>
</dbReference>
<evidence type="ECO:0000313" key="5">
    <source>
        <dbReference type="EMBL" id="KAF9601111.1"/>
    </source>
</evidence>
<evidence type="ECO:0000256" key="3">
    <source>
        <dbReference type="ARBA" id="ARBA00022723"/>
    </source>
</evidence>
<comment type="similarity">
    <text evidence="2">Belongs to the JARID1 histone demethylase family.</text>
</comment>
<gene>
    <name evidence="5" type="ORF">IFM89_017016</name>
</gene>
<organism evidence="5 6">
    <name type="scientific">Coptis chinensis</name>
    <dbReference type="NCBI Taxonomy" id="261450"/>
    <lineage>
        <taxon>Eukaryota</taxon>
        <taxon>Viridiplantae</taxon>
        <taxon>Streptophyta</taxon>
        <taxon>Embryophyta</taxon>
        <taxon>Tracheophyta</taxon>
        <taxon>Spermatophyta</taxon>
        <taxon>Magnoliopsida</taxon>
        <taxon>Ranunculales</taxon>
        <taxon>Ranunculaceae</taxon>
        <taxon>Coptidoideae</taxon>
        <taxon>Coptis</taxon>
    </lineage>
</organism>
<dbReference type="PANTHER" id="PTHR12549">
    <property type="entry name" value="JMJC DOMAIN-CONTAINING HISTONE DEMETHYLATION PROTEIN"/>
    <property type="match status" value="1"/>
</dbReference>
<dbReference type="OrthoDB" id="1745512at2759"/>